<evidence type="ECO:0000313" key="2">
    <source>
        <dbReference type="Proteomes" id="UP000422989"/>
    </source>
</evidence>
<dbReference type="KEGG" id="moj:D7D94_13705"/>
<dbReference type="Proteomes" id="UP000422989">
    <property type="component" value="Chromosome"/>
</dbReference>
<name>A0A6I6DUA7_9MICO</name>
<dbReference type="RefSeq" id="WP_156243153.1">
    <property type="nucleotide sequence ID" value="NZ_BAAAZL010000007.1"/>
</dbReference>
<organism evidence="1 2">
    <name type="scientific">Microbacterium oryzae</name>
    <dbReference type="NCBI Taxonomy" id="743009"/>
    <lineage>
        <taxon>Bacteria</taxon>
        <taxon>Bacillati</taxon>
        <taxon>Actinomycetota</taxon>
        <taxon>Actinomycetes</taxon>
        <taxon>Micrococcales</taxon>
        <taxon>Microbacteriaceae</taxon>
        <taxon>Microbacterium</taxon>
    </lineage>
</organism>
<keyword evidence="2" id="KW-1185">Reference proteome</keyword>
<reference evidence="1 2" key="1">
    <citation type="submission" date="2018-09" db="EMBL/GenBank/DDBJ databases">
        <title>Whole genome sequencing of Microbacterium oryzae strain MB-10T.</title>
        <authorList>
            <person name="Das S.K."/>
        </authorList>
    </citation>
    <scope>NUCLEOTIDE SEQUENCE [LARGE SCALE GENOMIC DNA]</scope>
    <source>
        <strain evidence="1 2">MB-10</strain>
    </source>
</reference>
<dbReference type="OrthoDB" id="9951905at2"/>
<dbReference type="AlphaFoldDB" id="A0A6I6DUA7"/>
<evidence type="ECO:0000313" key="1">
    <source>
        <dbReference type="EMBL" id="QGU28605.1"/>
    </source>
</evidence>
<dbReference type="EMBL" id="CP032550">
    <property type="protein sequence ID" value="QGU28605.1"/>
    <property type="molecule type" value="Genomic_DNA"/>
</dbReference>
<gene>
    <name evidence="1" type="ORF">D7D94_13705</name>
</gene>
<protein>
    <submittedName>
        <fullName evidence="1">Uncharacterized protein</fullName>
    </submittedName>
</protein>
<proteinExistence type="predicted"/>
<sequence>MAMLSAWIIIGIEALTPQRAAAVQNWHLRTDPRCNRFQRPKPGSRLERITRGRECPPCRRRQASAAPR</sequence>
<accession>A0A6I6DUA7</accession>